<protein>
    <recommendedName>
        <fullName evidence="3 5">acylphosphatase</fullName>
        <ecNumber evidence="2 5">3.6.1.7</ecNumber>
    </recommendedName>
</protein>
<evidence type="ECO:0000256" key="4">
    <source>
        <dbReference type="ARBA" id="ARBA00047645"/>
    </source>
</evidence>
<evidence type="ECO:0000313" key="9">
    <source>
        <dbReference type="Proteomes" id="UP000036756"/>
    </source>
</evidence>
<dbReference type="GO" id="GO:0008270">
    <property type="term" value="F:zinc ion binding"/>
    <property type="evidence" value="ECO:0007669"/>
    <property type="project" value="TreeGrafter"/>
</dbReference>
<dbReference type="PATRIC" id="fig|1121307.3.peg.2264"/>
<comment type="similarity">
    <text evidence="1 6">Belongs to the acylphosphatase family.</text>
</comment>
<evidence type="ECO:0000256" key="1">
    <source>
        <dbReference type="ARBA" id="ARBA00005614"/>
    </source>
</evidence>
<dbReference type="Pfam" id="PF00708">
    <property type="entry name" value="Acylphosphatase"/>
    <property type="match status" value="1"/>
</dbReference>
<dbReference type="InterPro" id="IPR051060">
    <property type="entry name" value="Carbamoyltrans_HypF-like"/>
</dbReference>
<organism evidence="8 9">
    <name type="scientific">Clostridium cylindrosporum DSM 605</name>
    <dbReference type="NCBI Taxonomy" id="1121307"/>
    <lineage>
        <taxon>Bacteria</taxon>
        <taxon>Bacillati</taxon>
        <taxon>Bacillota</taxon>
        <taxon>Clostridia</taxon>
        <taxon>Eubacteriales</taxon>
        <taxon>Clostridiaceae</taxon>
        <taxon>Clostridium</taxon>
    </lineage>
</organism>
<dbReference type="SUPFAM" id="SSF54975">
    <property type="entry name" value="Acylphosphatase/BLUF domain-like"/>
    <property type="match status" value="1"/>
</dbReference>
<sequence>MYYVSYLKAIIRKVQVSISMRRTIINVKGIVQGVGFRPFIYRSAIKNSLKGFVYNNLSGLYIDIEGKESDINEFLYNLKYNHPHLAKINNITTRDKKPMYYKDFQIRESKSIDQEVTLISPDIVTCNVISA</sequence>
<dbReference type="PROSITE" id="PS51160">
    <property type="entry name" value="ACYLPHOSPHATASE_3"/>
    <property type="match status" value="1"/>
</dbReference>
<dbReference type="PANTHER" id="PTHR42959:SF1">
    <property type="entry name" value="CARBAMOYLTRANSFERASE HYPF"/>
    <property type="match status" value="1"/>
</dbReference>
<reference evidence="8 9" key="1">
    <citation type="submission" date="2015-06" db="EMBL/GenBank/DDBJ databases">
        <title>Draft genome sequence of the purine-degrading Clostridium cylindrosporum HC-1 (DSM 605).</title>
        <authorList>
            <person name="Poehlein A."/>
            <person name="Schiel-Bengelsdorf B."/>
            <person name="Bengelsdorf F."/>
            <person name="Daniel R."/>
            <person name="Duerre P."/>
        </authorList>
    </citation>
    <scope>NUCLEOTIDE SEQUENCE [LARGE SCALE GENOMIC DNA]</scope>
    <source>
        <strain evidence="8 9">DSM 605</strain>
    </source>
</reference>
<proteinExistence type="inferred from homology"/>
<dbReference type="PANTHER" id="PTHR42959">
    <property type="entry name" value="CARBAMOYLTRANSFERASE"/>
    <property type="match status" value="1"/>
</dbReference>
<dbReference type="PROSITE" id="PS00150">
    <property type="entry name" value="ACYLPHOSPHATASE_1"/>
    <property type="match status" value="1"/>
</dbReference>
<gene>
    <name evidence="8" type="primary">hypF</name>
    <name evidence="8" type="ORF">CLCY_6c01300</name>
</gene>
<name>A0A0J8DG85_CLOCY</name>
<feature type="active site" evidence="5">
    <location>
        <position position="37"/>
    </location>
</feature>
<accession>A0A0J8DG85</accession>
<dbReference type="EC" id="3.6.1.7" evidence="2 5"/>
<dbReference type="GO" id="GO:0016743">
    <property type="term" value="F:carboxyl- or carbamoyltransferase activity"/>
    <property type="evidence" value="ECO:0007669"/>
    <property type="project" value="TreeGrafter"/>
</dbReference>
<dbReference type="EMBL" id="LFVU01000002">
    <property type="protein sequence ID" value="KMT23249.1"/>
    <property type="molecule type" value="Genomic_DNA"/>
</dbReference>
<keyword evidence="8" id="KW-0808">Transferase</keyword>
<dbReference type="InterPro" id="IPR036046">
    <property type="entry name" value="Acylphosphatase-like_dom_sf"/>
</dbReference>
<dbReference type="AlphaFoldDB" id="A0A0J8DG85"/>
<evidence type="ECO:0000259" key="7">
    <source>
        <dbReference type="PROSITE" id="PS51160"/>
    </source>
</evidence>
<evidence type="ECO:0000256" key="3">
    <source>
        <dbReference type="ARBA" id="ARBA00015991"/>
    </source>
</evidence>
<evidence type="ECO:0000256" key="6">
    <source>
        <dbReference type="RuleBase" id="RU004168"/>
    </source>
</evidence>
<keyword evidence="5" id="KW-0378">Hydrolase</keyword>
<dbReference type="Proteomes" id="UP000036756">
    <property type="component" value="Unassembled WGS sequence"/>
</dbReference>
<keyword evidence="9" id="KW-1185">Reference proteome</keyword>
<evidence type="ECO:0000313" key="8">
    <source>
        <dbReference type="EMBL" id="KMT23249.1"/>
    </source>
</evidence>
<dbReference type="GO" id="GO:0051604">
    <property type="term" value="P:protein maturation"/>
    <property type="evidence" value="ECO:0007669"/>
    <property type="project" value="TreeGrafter"/>
</dbReference>
<dbReference type="InterPro" id="IPR001792">
    <property type="entry name" value="Acylphosphatase-like_dom"/>
</dbReference>
<dbReference type="STRING" id="1121307.CLCY_6c01300"/>
<dbReference type="Gene3D" id="3.90.870.50">
    <property type="match status" value="1"/>
</dbReference>
<comment type="catalytic activity">
    <reaction evidence="4 5">
        <text>an acyl phosphate + H2O = a carboxylate + phosphate + H(+)</text>
        <dbReference type="Rhea" id="RHEA:14965"/>
        <dbReference type="ChEBI" id="CHEBI:15377"/>
        <dbReference type="ChEBI" id="CHEBI:15378"/>
        <dbReference type="ChEBI" id="CHEBI:29067"/>
        <dbReference type="ChEBI" id="CHEBI:43474"/>
        <dbReference type="ChEBI" id="CHEBI:59918"/>
        <dbReference type="EC" id="3.6.1.7"/>
    </reaction>
</comment>
<comment type="caution">
    <text evidence="8">The sequence shown here is derived from an EMBL/GenBank/DDBJ whole genome shotgun (WGS) entry which is preliminary data.</text>
</comment>
<feature type="domain" description="Acylphosphatase-like" evidence="7">
    <location>
        <begin position="22"/>
        <end position="108"/>
    </location>
</feature>
<evidence type="ECO:0000256" key="2">
    <source>
        <dbReference type="ARBA" id="ARBA00012150"/>
    </source>
</evidence>
<dbReference type="InterPro" id="IPR017968">
    <property type="entry name" value="Acylphosphatase_CS"/>
</dbReference>
<feature type="active site" evidence="5">
    <location>
        <position position="55"/>
    </location>
</feature>
<evidence type="ECO:0000256" key="5">
    <source>
        <dbReference type="PROSITE-ProRule" id="PRU00520"/>
    </source>
</evidence>
<dbReference type="GO" id="GO:0003998">
    <property type="term" value="F:acylphosphatase activity"/>
    <property type="evidence" value="ECO:0007669"/>
    <property type="project" value="UniProtKB-EC"/>
</dbReference>